<evidence type="ECO:0000313" key="2">
    <source>
        <dbReference type="Proteomes" id="UP001221142"/>
    </source>
</evidence>
<dbReference type="AlphaFoldDB" id="A0AAD7FTD1"/>
<sequence>MAGFMYIGWLGCITIPILNAHRRVIAVLGGRPNDPEYDRATTGAHAMMQERLPHLRLTRERLRHRRTRHEFAAVSRGPSYGTGQTEPGELCNNVTNTQITDELLAHEFFKCISGFANSLFAMWAPRLYAYYQMQMEKLCTWKSMRWNFPGCAFAGATFNFGPKTITAPHVDFANLAWGWCFITATRHPFPSWVHRAHSLGARQALKYPNWSERNTELICAPDSAFDNASADVKAQRAAAEEARWEEGVGMFSTLDEL</sequence>
<gene>
    <name evidence="1" type="ORF">FB45DRAFT_1023053</name>
</gene>
<evidence type="ECO:0000313" key="1">
    <source>
        <dbReference type="EMBL" id="KAJ7638253.1"/>
    </source>
</evidence>
<keyword evidence="2" id="KW-1185">Reference proteome</keyword>
<reference evidence="1" key="1">
    <citation type="submission" date="2023-03" db="EMBL/GenBank/DDBJ databases">
        <title>Massive genome expansion in bonnet fungi (Mycena s.s.) driven by repeated elements and novel gene families across ecological guilds.</title>
        <authorList>
            <consortium name="Lawrence Berkeley National Laboratory"/>
            <person name="Harder C.B."/>
            <person name="Miyauchi S."/>
            <person name="Viragh M."/>
            <person name="Kuo A."/>
            <person name="Thoen E."/>
            <person name="Andreopoulos B."/>
            <person name="Lu D."/>
            <person name="Skrede I."/>
            <person name="Drula E."/>
            <person name="Henrissat B."/>
            <person name="Morin E."/>
            <person name="Kohler A."/>
            <person name="Barry K."/>
            <person name="LaButti K."/>
            <person name="Morin E."/>
            <person name="Salamov A."/>
            <person name="Lipzen A."/>
            <person name="Mereny Z."/>
            <person name="Hegedus B."/>
            <person name="Baldrian P."/>
            <person name="Stursova M."/>
            <person name="Weitz H."/>
            <person name="Taylor A."/>
            <person name="Grigoriev I.V."/>
            <person name="Nagy L.G."/>
            <person name="Martin F."/>
            <person name="Kauserud H."/>
        </authorList>
    </citation>
    <scope>NUCLEOTIDE SEQUENCE</scope>
    <source>
        <strain evidence="1">9284</strain>
    </source>
</reference>
<name>A0AAD7FTD1_9AGAR</name>
<protein>
    <submittedName>
        <fullName evidence="1">Uncharacterized protein</fullName>
    </submittedName>
</protein>
<organism evidence="1 2">
    <name type="scientific">Roridomyces roridus</name>
    <dbReference type="NCBI Taxonomy" id="1738132"/>
    <lineage>
        <taxon>Eukaryota</taxon>
        <taxon>Fungi</taxon>
        <taxon>Dikarya</taxon>
        <taxon>Basidiomycota</taxon>
        <taxon>Agaricomycotina</taxon>
        <taxon>Agaricomycetes</taxon>
        <taxon>Agaricomycetidae</taxon>
        <taxon>Agaricales</taxon>
        <taxon>Marasmiineae</taxon>
        <taxon>Mycenaceae</taxon>
        <taxon>Roridomyces</taxon>
    </lineage>
</organism>
<accession>A0AAD7FTD1</accession>
<comment type="caution">
    <text evidence="1">The sequence shown here is derived from an EMBL/GenBank/DDBJ whole genome shotgun (WGS) entry which is preliminary data.</text>
</comment>
<proteinExistence type="predicted"/>
<dbReference type="EMBL" id="JARKIF010000005">
    <property type="protein sequence ID" value="KAJ7638253.1"/>
    <property type="molecule type" value="Genomic_DNA"/>
</dbReference>
<dbReference type="Proteomes" id="UP001221142">
    <property type="component" value="Unassembled WGS sequence"/>
</dbReference>